<comment type="caution">
    <text evidence="1">The sequence shown here is derived from an EMBL/GenBank/DDBJ whole genome shotgun (WGS) entry which is preliminary data.</text>
</comment>
<evidence type="ECO:0000313" key="2">
    <source>
        <dbReference type="Proteomes" id="UP000016986"/>
    </source>
</evidence>
<keyword evidence="2" id="KW-1185">Reference proteome</keyword>
<dbReference type="InterPro" id="IPR029017">
    <property type="entry name" value="Enolase-like_N"/>
</dbReference>
<protein>
    <submittedName>
        <fullName evidence="1">Uncharacterized protein</fullName>
    </submittedName>
</protein>
<name>U2YY87_9EURY</name>
<evidence type="ECO:0000313" key="1">
    <source>
        <dbReference type="EMBL" id="GAD53762.1"/>
    </source>
</evidence>
<accession>U2YY87</accession>
<reference evidence="1 2" key="1">
    <citation type="submission" date="2013-09" db="EMBL/GenBank/DDBJ databases">
        <title>Whole genome sequencing of Halarchaeum acidiphilum strain MH1-52-1.</title>
        <authorList>
            <person name="Shimane Y."/>
            <person name="Minegishi H."/>
            <person name="Nishi S."/>
            <person name="Echigo A."/>
            <person name="Shuto A."/>
            <person name="Konishi M."/>
            <person name="Ito T."/>
            <person name="Ohkuma M."/>
            <person name="Ohta Y."/>
            <person name="Nagano Y."/>
            <person name="Tsubouchi T."/>
            <person name="Mori K."/>
            <person name="Usui K."/>
            <person name="Kamekura M."/>
            <person name="Usami R."/>
            <person name="Takaki Y."/>
            <person name="Hatada Y."/>
        </authorList>
    </citation>
    <scope>NUCLEOTIDE SEQUENCE [LARGE SCALE GENOMIC DNA]</scope>
    <source>
        <strain evidence="1 2">JCM 16109</strain>
    </source>
</reference>
<organism evidence="1 2">
    <name type="scientific">Halarchaeum acidiphilum MH1-52-1</name>
    <dbReference type="NCBI Taxonomy" id="1261545"/>
    <lineage>
        <taxon>Archaea</taxon>
        <taxon>Methanobacteriati</taxon>
        <taxon>Methanobacteriota</taxon>
        <taxon>Stenosarchaea group</taxon>
        <taxon>Halobacteria</taxon>
        <taxon>Halobacteriales</taxon>
        <taxon>Halobacteriaceae</taxon>
    </lineage>
</organism>
<dbReference type="EMBL" id="BATA01000097">
    <property type="protein sequence ID" value="GAD53762.1"/>
    <property type="molecule type" value="Genomic_DNA"/>
</dbReference>
<dbReference type="Gene3D" id="3.30.390.10">
    <property type="entry name" value="Enolase-like, N-terminal domain"/>
    <property type="match status" value="1"/>
</dbReference>
<proteinExistence type="predicted"/>
<sequence length="43" mass="4494">MSGHGGTRGKVVTAASGIEVARWDLAGKLLVRRLPAPRLEIPG</sequence>
<dbReference type="AlphaFoldDB" id="U2YY87"/>
<gene>
    <name evidence="1" type="ORF">MBEHAL_2522</name>
</gene>
<dbReference type="Proteomes" id="UP000016986">
    <property type="component" value="Unassembled WGS sequence"/>
</dbReference>